<feature type="transmembrane region" description="Helical" evidence="2">
    <location>
        <begin position="125"/>
        <end position="147"/>
    </location>
</feature>
<dbReference type="InParanoid" id="A0A6P8SXP9"/>
<feature type="region of interest" description="Disordered" evidence="1">
    <location>
        <begin position="84"/>
        <end position="114"/>
    </location>
</feature>
<accession>A0A6P8SXP9</accession>
<dbReference type="Proteomes" id="UP000515161">
    <property type="component" value="Unplaced"/>
</dbReference>
<name>A0A6P8SXP9_GYMAC</name>
<keyword evidence="2" id="KW-0812">Transmembrane</keyword>
<sequence length="386" mass="43797">MASYWSKRRRVIRTVRDMEKDILKEYEETLYNNKSHLDPCVNREPPFRISHVSQLDTPLASHVHMENDHTDGSLAGDDEVESDHVQMGNDHTDGSVAGNVESDSDSDSHDEHQPSQDLLMRSLRYWATSYSINLVALSALLSILKLFHPMLPKDGRTLLRTQHDVATTQMQGGEYYHFGLVQGILSRLKCLSLPVSLRTLTLQFNIDGLPLFKSSRLQFWPILAILKCDYTKSPFIVGIFCALSKPKCVVEYLQQFISDLKNVLANGVVHNGNRLKVLVSSFVCDAPARAYVKNIKSHNGYSGCDKCDQHGVWRKKMTYPETNVRLRTDSSYCDMIDEEHHLKQTLSPLTGTVKMVSSFPIDYMAPLLSWCDEKTVEYVVKGQSSH</sequence>
<dbReference type="RefSeq" id="XP_034055456.1">
    <property type="nucleotide sequence ID" value="XM_034199565.1"/>
</dbReference>
<protein>
    <submittedName>
        <fullName evidence="4">Uncharacterized protein LOC117535181</fullName>
    </submittedName>
</protein>
<dbReference type="AlphaFoldDB" id="A0A6P8SXP9"/>
<keyword evidence="3" id="KW-1185">Reference proteome</keyword>
<keyword evidence="2" id="KW-0472">Membrane</keyword>
<dbReference type="GeneID" id="117535181"/>
<evidence type="ECO:0000256" key="1">
    <source>
        <dbReference type="SAM" id="MobiDB-lite"/>
    </source>
</evidence>
<dbReference type="KEGG" id="gacu:117535181"/>
<evidence type="ECO:0000313" key="4">
    <source>
        <dbReference type="RefSeq" id="XP_034055456.1"/>
    </source>
</evidence>
<evidence type="ECO:0000313" key="3">
    <source>
        <dbReference type="Proteomes" id="UP000515161"/>
    </source>
</evidence>
<organism evidence="3 4">
    <name type="scientific">Gymnodraco acuticeps</name>
    <name type="common">Antarctic dragonfish</name>
    <dbReference type="NCBI Taxonomy" id="8218"/>
    <lineage>
        <taxon>Eukaryota</taxon>
        <taxon>Metazoa</taxon>
        <taxon>Chordata</taxon>
        <taxon>Craniata</taxon>
        <taxon>Vertebrata</taxon>
        <taxon>Euteleostomi</taxon>
        <taxon>Actinopterygii</taxon>
        <taxon>Neopterygii</taxon>
        <taxon>Teleostei</taxon>
        <taxon>Neoteleostei</taxon>
        <taxon>Acanthomorphata</taxon>
        <taxon>Eupercaria</taxon>
        <taxon>Perciformes</taxon>
        <taxon>Notothenioidei</taxon>
        <taxon>Bathydraconidae</taxon>
        <taxon>Gymnodraco</taxon>
    </lineage>
</organism>
<dbReference type="PANTHER" id="PTHR33053:SF24">
    <property type="entry name" value="TRANSPOSASE DOMAIN-CONTAINING PROTEIN"/>
    <property type="match status" value="1"/>
</dbReference>
<dbReference type="PANTHER" id="PTHR33053">
    <property type="entry name" value="PROTEIN, PUTATIVE-RELATED"/>
    <property type="match status" value="1"/>
</dbReference>
<dbReference type="OrthoDB" id="10036512at2759"/>
<proteinExistence type="predicted"/>
<gene>
    <name evidence="4" type="primary">LOC117535181</name>
</gene>
<evidence type="ECO:0000256" key="2">
    <source>
        <dbReference type="SAM" id="Phobius"/>
    </source>
</evidence>
<keyword evidence="2" id="KW-1133">Transmembrane helix</keyword>
<reference evidence="4" key="1">
    <citation type="submission" date="2025-08" db="UniProtKB">
        <authorList>
            <consortium name="RefSeq"/>
        </authorList>
    </citation>
    <scope>IDENTIFICATION</scope>
</reference>